<proteinExistence type="predicted"/>
<reference evidence="2 3" key="1">
    <citation type="submission" date="2024-09" db="EMBL/GenBank/DDBJ databases">
        <title>Chromosome-scale assembly of Riccia sorocarpa.</title>
        <authorList>
            <person name="Paukszto L."/>
        </authorList>
    </citation>
    <scope>NUCLEOTIDE SEQUENCE [LARGE SCALE GENOMIC DNA]</scope>
    <source>
        <strain evidence="2">LP-2024</strain>
        <tissue evidence="2">Aerial parts of the thallus</tissue>
    </source>
</reference>
<evidence type="ECO:0000256" key="1">
    <source>
        <dbReference type="SAM" id="MobiDB-lite"/>
    </source>
</evidence>
<evidence type="ECO:0000313" key="2">
    <source>
        <dbReference type="EMBL" id="KAL3683355.1"/>
    </source>
</evidence>
<dbReference type="EMBL" id="JBJQOH010000006">
    <property type="protein sequence ID" value="KAL3683355.1"/>
    <property type="molecule type" value="Genomic_DNA"/>
</dbReference>
<feature type="region of interest" description="Disordered" evidence="1">
    <location>
        <begin position="286"/>
        <end position="341"/>
    </location>
</feature>
<evidence type="ECO:0000313" key="3">
    <source>
        <dbReference type="Proteomes" id="UP001633002"/>
    </source>
</evidence>
<comment type="caution">
    <text evidence="2">The sequence shown here is derived from an EMBL/GenBank/DDBJ whole genome shotgun (WGS) entry which is preliminary data.</text>
</comment>
<feature type="region of interest" description="Disordered" evidence="1">
    <location>
        <begin position="237"/>
        <end position="257"/>
    </location>
</feature>
<protein>
    <recommendedName>
        <fullName evidence="4">DUF4283 domain-containing protein</fullName>
    </recommendedName>
</protein>
<organism evidence="2 3">
    <name type="scientific">Riccia sorocarpa</name>
    <dbReference type="NCBI Taxonomy" id="122646"/>
    <lineage>
        <taxon>Eukaryota</taxon>
        <taxon>Viridiplantae</taxon>
        <taxon>Streptophyta</taxon>
        <taxon>Embryophyta</taxon>
        <taxon>Marchantiophyta</taxon>
        <taxon>Marchantiopsida</taxon>
        <taxon>Marchantiidae</taxon>
        <taxon>Marchantiales</taxon>
        <taxon>Ricciaceae</taxon>
        <taxon>Riccia</taxon>
    </lineage>
</organism>
<feature type="region of interest" description="Disordered" evidence="1">
    <location>
        <begin position="381"/>
        <end position="410"/>
    </location>
</feature>
<dbReference type="Proteomes" id="UP001633002">
    <property type="component" value="Unassembled WGS sequence"/>
</dbReference>
<name>A0ABD3GVT2_9MARC</name>
<sequence length="410" mass="46223">MEGQSMRAESEEQLVSALRNVSIQREPREETPSMQVAVSKKEGYKTVIRLLDKGIFTFYYQGEPALGPFRSWANANWGRRLNIQIDSVQEAGDRAIITMLRSTEDRDKVLKMPHQPIRGCLVAHFAWEPEIDDDNYKPLLTPDWIQICKVPKWAREDIPKIFTRFGQVLSIPQDSRELANRDAMALVLREETVPLPEAITVSLGERRVDCKVREKGEGDCTKDPKTYIDLSVTGFREEERTQPGGQLNPRRHFDFGNGLTPQPNITGHLTKEITFETPAWLLAATNSEGSNSSSSVRHDGSLEVQSVSSRGRQLRCNKSTRRTKARSVAPGRRKVREQGDNTRLALLPNSSPCLDTGTPGRGREERLVDIPDSAYNKKRRFSEGEREINSEPLIDLNEMAPGGLRTSRSG</sequence>
<keyword evidence="3" id="KW-1185">Reference proteome</keyword>
<evidence type="ECO:0008006" key="4">
    <source>
        <dbReference type="Google" id="ProtNLM"/>
    </source>
</evidence>
<dbReference type="AlphaFoldDB" id="A0ABD3GVT2"/>
<accession>A0ABD3GVT2</accession>
<gene>
    <name evidence="2" type="ORF">R1sor_001377</name>
</gene>
<feature type="compositionally biased region" description="Low complexity" evidence="1">
    <location>
        <begin position="286"/>
        <end position="295"/>
    </location>
</feature>
<feature type="compositionally biased region" description="Basic residues" evidence="1">
    <location>
        <begin position="312"/>
        <end position="335"/>
    </location>
</feature>